<dbReference type="PRINTS" id="PR00385">
    <property type="entry name" value="P450"/>
</dbReference>
<dbReference type="Pfam" id="PF00067">
    <property type="entry name" value="p450"/>
    <property type="match status" value="1"/>
</dbReference>
<reference evidence="8 9" key="1">
    <citation type="submission" date="2019-03" db="EMBL/GenBank/DDBJ databases">
        <title>Genomic Encyclopedia of Type Strains, Phase IV (KMG-IV): sequencing the most valuable type-strain genomes for metagenomic binning, comparative biology and taxonomic classification.</title>
        <authorList>
            <person name="Goeker M."/>
        </authorList>
    </citation>
    <scope>NUCLEOTIDE SEQUENCE [LARGE SCALE GENOMIC DNA]</scope>
    <source>
        <strain evidence="8 9">DSM 45765</strain>
    </source>
</reference>
<name>A0A4R2QDV8_9PSEU</name>
<keyword evidence="3 7" id="KW-0479">Metal-binding</keyword>
<dbReference type="PRINTS" id="PR00359">
    <property type="entry name" value="BP450"/>
</dbReference>
<dbReference type="InterPro" id="IPR001128">
    <property type="entry name" value="Cyt_P450"/>
</dbReference>
<comment type="caution">
    <text evidence="8">The sequence shown here is derived from an EMBL/GenBank/DDBJ whole genome shotgun (WGS) entry which is preliminary data.</text>
</comment>
<evidence type="ECO:0000313" key="9">
    <source>
        <dbReference type="Proteomes" id="UP000294911"/>
    </source>
</evidence>
<accession>A0A4R2QDV8</accession>
<keyword evidence="4 7" id="KW-0560">Oxidoreductase</keyword>
<comment type="similarity">
    <text evidence="1 7">Belongs to the cytochrome P450 family.</text>
</comment>
<dbReference type="Proteomes" id="UP000294911">
    <property type="component" value="Unassembled WGS sequence"/>
</dbReference>
<dbReference type="EMBL" id="SLXQ01000012">
    <property type="protein sequence ID" value="TCP47253.1"/>
    <property type="molecule type" value="Genomic_DNA"/>
</dbReference>
<dbReference type="GO" id="GO:0005506">
    <property type="term" value="F:iron ion binding"/>
    <property type="evidence" value="ECO:0007669"/>
    <property type="project" value="InterPro"/>
</dbReference>
<dbReference type="SUPFAM" id="SSF48264">
    <property type="entry name" value="Cytochrome P450"/>
    <property type="match status" value="1"/>
</dbReference>
<evidence type="ECO:0000256" key="7">
    <source>
        <dbReference type="RuleBase" id="RU000461"/>
    </source>
</evidence>
<evidence type="ECO:0000256" key="3">
    <source>
        <dbReference type="ARBA" id="ARBA00022723"/>
    </source>
</evidence>
<dbReference type="PANTHER" id="PTHR46696:SF1">
    <property type="entry name" value="CYTOCHROME P450 YJIB-RELATED"/>
    <property type="match status" value="1"/>
</dbReference>
<dbReference type="GO" id="GO:0004497">
    <property type="term" value="F:monooxygenase activity"/>
    <property type="evidence" value="ECO:0007669"/>
    <property type="project" value="UniProtKB-KW"/>
</dbReference>
<organism evidence="8 9">
    <name type="scientific">Tamaricihabitans halophyticus</name>
    <dbReference type="NCBI Taxonomy" id="1262583"/>
    <lineage>
        <taxon>Bacteria</taxon>
        <taxon>Bacillati</taxon>
        <taxon>Actinomycetota</taxon>
        <taxon>Actinomycetes</taxon>
        <taxon>Pseudonocardiales</taxon>
        <taxon>Pseudonocardiaceae</taxon>
        <taxon>Tamaricihabitans</taxon>
    </lineage>
</organism>
<dbReference type="InterPro" id="IPR036396">
    <property type="entry name" value="Cyt_P450_sf"/>
</dbReference>
<dbReference type="CDD" id="cd20625">
    <property type="entry name" value="CYP164-like"/>
    <property type="match status" value="1"/>
</dbReference>
<gene>
    <name evidence="8" type="ORF">EV191_11247</name>
</gene>
<evidence type="ECO:0000256" key="4">
    <source>
        <dbReference type="ARBA" id="ARBA00023002"/>
    </source>
</evidence>
<dbReference type="PROSITE" id="PS00086">
    <property type="entry name" value="CYTOCHROME_P450"/>
    <property type="match status" value="1"/>
</dbReference>
<evidence type="ECO:0008006" key="10">
    <source>
        <dbReference type="Google" id="ProtNLM"/>
    </source>
</evidence>
<dbReference type="Gene3D" id="1.10.630.10">
    <property type="entry name" value="Cytochrome P450"/>
    <property type="match status" value="1"/>
</dbReference>
<keyword evidence="9" id="KW-1185">Reference proteome</keyword>
<dbReference type="OrthoDB" id="4156795at2"/>
<dbReference type="RefSeq" id="WP_132879196.1">
    <property type="nucleotide sequence ID" value="NZ_SLXQ01000012.1"/>
</dbReference>
<dbReference type="FunFam" id="1.10.630.10:FF:000018">
    <property type="entry name" value="Cytochrome P450 monooxygenase"/>
    <property type="match status" value="1"/>
</dbReference>
<dbReference type="GO" id="GO:0016705">
    <property type="term" value="F:oxidoreductase activity, acting on paired donors, with incorporation or reduction of molecular oxygen"/>
    <property type="evidence" value="ECO:0007669"/>
    <property type="project" value="InterPro"/>
</dbReference>
<evidence type="ECO:0000313" key="8">
    <source>
        <dbReference type="EMBL" id="TCP47253.1"/>
    </source>
</evidence>
<keyword evidence="2 7" id="KW-0349">Heme</keyword>
<keyword evidence="6 7" id="KW-0503">Monooxygenase</keyword>
<evidence type="ECO:0000256" key="5">
    <source>
        <dbReference type="ARBA" id="ARBA00023004"/>
    </source>
</evidence>
<keyword evidence="5 7" id="KW-0408">Iron</keyword>
<sequence length="423" mass="46151">MSGPITSARRAARARMYTGLSWAHAKVRGDEFSRLMLTTGMRDPCPHYRRLREAGPLALSSSGVWAITGHRLCGQVLRDSRFGVRTVPYQRDAQGPLEYQQGAEEDFSVLGLDPPDHGRVRKLAAPAFRPKTMASYRPAIERVTYELLDRAADLGSFDLMAELAAPLPIRVIAELLGVPDEYSGPFRDYGAIVAKSIDGSPSAMNVPELGAATRALEELFAELLTRRAREPGNDILSQIAADHAADRISPREVLALCRILLIAGFETTVNLVGNGMLALLNDPEQWAALNARPELATAVTEETLRYDPPVQATIRYPRETVHLAGRRIGAAEPMYVLTGAAGRDATVFADPDRFDIRRPARADHLAFGAGPHYCLGAPLARLEGEVFFAAVPARLPRLVRDGPAVRRPMMALRGLARLPVRAG</sequence>
<dbReference type="GO" id="GO:0020037">
    <property type="term" value="F:heme binding"/>
    <property type="evidence" value="ECO:0007669"/>
    <property type="project" value="InterPro"/>
</dbReference>
<evidence type="ECO:0000256" key="2">
    <source>
        <dbReference type="ARBA" id="ARBA00022617"/>
    </source>
</evidence>
<evidence type="ECO:0000256" key="1">
    <source>
        <dbReference type="ARBA" id="ARBA00010617"/>
    </source>
</evidence>
<dbReference type="InterPro" id="IPR017972">
    <property type="entry name" value="Cyt_P450_CS"/>
</dbReference>
<dbReference type="PANTHER" id="PTHR46696">
    <property type="entry name" value="P450, PUTATIVE (EUROFUNG)-RELATED"/>
    <property type="match status" value="1"/>
</dbReference>
<proteinExistence type="inferred from homology"/>
<evidence type="ECO:0000256" key="6">
    <source>
        <dbReference type="ARBA" id="ARBA00023033"/>
    </source>
</evidence>
<dbReference type="InterPro" id="IPR002397">
    <property type="entry name" value="Cyt_P450_B"/>
</dbReference>
<protein>
    <recommendedName>
        <fullName evidence="10">Cytochrome P450</fullName>
    </recommendedName>
</protein>
<dbReference type="AlphaFoldDB" id="A0A4R2QDV8"/>